<feature type="non-terminal residue" evidence="1">
    <location>
        <position position="1"/>
    </location>
</feature>
<protein>
    <recommendedName>
        <fullName evidence="3">Ig-like domain-containing protein</fullName>
    </recommendedName>
</protein>
<evidence type="ECO:0000313" key="1">
    <source>
        <dbReference type="EMBL" id="CAF4358990.1"/>
    </source>
</evidence>
<gene>
    <name evidence="1" type="ORF">OKA104_LOCUS49219</name>
</gene>
<proteinExistence type="predicted"/>
<comment type="caution">
    <text evidence="1">The sequence shown here is derived from an EMBL/GenBank/DDBJ whole genome shotgun (WGS) entry which is preliminary data.</text>
</comment>
<organism evidence="1 2">
    <name type="scientific">Adineta steineri</name>
    <dbReference type="NCBI Taxonomy" id="433720"/>
    <lineage>
        <taxon>Eukaryota</taxon>
        <taxon>Metazoa</taxon>
        <taxon>Spiralia</taxon>
        <taxon>Gnathifera</taxon>
        <taxon>Rotifera</taxon>
        <taxon>Eurotatoria</taxon>
        <taxon>Bdelloidea</taxon>
        <taxon>Adinetida</taxon>
        <taxon>Adinetidae</taxon>
        <taxon>Adineta</taxon>
    </lineage>
</organism>
<evidence type="ECO:0000313" key="2">
    <source>
        <dbReference type="Proteomes" id="UP000663881"/>
    </source>
</evidence>
<reference evidence="1" key="1">
    <citation type="submission" date="2021-02" db="EMBL/GenBank/DDBJ databases">
        <authorList>
            <person name="Nowell W R."/>
        </authorList>
    </citation>
    <scope>NUCLEOTIDE SEQUENCE</scope>
</reference>
<sequence length="201" mass="23467">FLFINKLSREHIAHYQCLSSYKNQQSSIDFNITRLNLLTHVFPLEDTSNIRIEFLSSINQMKLNGNILINCSLSDGTPGQWRINKQINGIIINNSYLKIPKFSTEHFNLYYCVNNSTQKILSLSEILFDSITNYIQTNDSFIEMIQGKYIGDNITLICRIGQDISQGKVVWSNIPIRSNHFYIRGPRLEFRPFQVEHHNQY</sequence>
<evidence type="ECO:0008006" key="3">
    <source>
        <dbReference type="Google" id="ProtNLM"/>
    </source>
</evidence>
<dbReference type="Proteomes" id="UP000663881">
    <property type="component" value="Unassembled WGS sequence"/>
</dbReference>
<dbReference type="AlphaFoldDB" id="A0A820LKT7"/>
<dbReference type="EMBL" id="CAJOAY010022609">
    <property type="protein sequence ID" value="CAF4358990.1"/>
    <property type="molecule type" value="Genomic_DNA"/>
</dbReference>
<dbReference type="InterPro" id="IPR036179">
    <property type="entry name" value="Ig-like_dom_sf"/>
</dbReference>
<dbReference type="SUPFAM" id="SSF48726">
    <property type="entry name" value="Immunoglobulin"/>
    <property type="match status" value="1"/>
</dbReference>
<feature type="non-terminal residue" evidence="1">
    <location>
        <position position="201"/>
    </location>
</feature>
<name>A0A820LKT7_9BILA</name>
<accession>A0A820LKT7</accession>